<organism evidence="1 2">
    <name type="scientific">Spirosoma endophyticum</name>
    <dbReference type="NCBI Taxonomy" id="662367"/>
    <lineage>
        <taxon>Bacteria</taxon>
        <taxon>Pseudomonadati</taxon>
        <taxon>Bacteroidota</taxon>
        <taxon>Cytophagia</taxon>
        <taxon>Cytophagales</taxon>
        <taxon>Cytophagaceae</taxon>
        <taxon>Spirosoma</taxon>
    </lineage>
</organism>
<dbReference type="SUPFAM" id="SSF47413">
    <property type="entry name" value="lambda repressor-like DNA-binding domains"/>
    <property type="match status" value="1"/>
</dbReference>
<dbReference type="AlphaFoldDB" id="A0A1I2H6S5"/>
<dbReference type="InterPro" id="IPR010982">
    <property type="entry name" value="Lambda_DNA-bd_dom_sf"/>
</dbReference>
<sequence length="106" mass="12146">MLPFNERVKTALVALKTTPYKFANEHGLNRASLFNVVNQERRPSFDLVERICAVEPRISAEYLLRGDGEPLRNLSAPTALNTVQQLRQFQVQMNEFVESKIKELEA</sequence>
<dbReference type="Proteomes" id="UP000198598">
    <property type="component" value="Unassembled WGS sequence"/>
</dbReference>
<dbReference type="OrthoDB" id="965709at2"/>
<accession>A0A1I2H6S5</accession>
<evidence type="ECO:0000313" key="2">
    <source>
        <dbReference type="Proteomes" id="UP000198598"/>
    </source>
</evidence>
<gene>
    <name evidence="1" type="ORF">SAMN05216167_1388</name>
</gene>
<reference evidence="1 2" key="1">
    <citation type="submission" date="2016-10" db="EMBL/GenBank/DDBJ databases">
        <authorList>
            <person name="de Groot N.N."/>
        </authorList>
    </citation>
    <scope>NUCLEOTIDE SEQUENCE [LARGE SCALE GENOMIC DNA]</scope>
    <source>
        <strain evidence="1 2">DSM 26130</strain>
    </source>
</reference>
<evidence type="ECO:0008006" key="3">
    <source>
        <dbReference type="Google" id="ProtNLM"/>
    </source>
</evidence>
<name>A0A1I2H6S5_9BACT</name>
<dbReference type="RefSeq" id="WP_093834727.1">
    <property type="nucleotide sequence ID" value="NZ_FOLQ01000038.1"/>
</dbReference>
<dbReference type="STRING" id="662367.SAMN05216167_1388"/>
<dbReference type="EMBL" id="FOLQ01000038">
    <property type="protein sequence ID" value="SFF24687.1"/>
    <property type="molecule type" value="Genomic_DNA"/>
</dbReference>
<evidence type="ECO:0000313" key="1">
    <source>
        <dbReference type="EMBL" id="SFF24687.1"/>
    </source>
</evidence>
<keyword evidence="2" id="KW-1185">Reference proteome</keyword>
<dbReference type="GO" id="GO:0003677">
    <property type="term" value="F:DNA binding"/>
    <property type="evidence" value="ECO:0007669"/>
    <property type="project" value="InterPro"/>
</dbReference>
<protein>
    <recommendedName>
        <fullName evidence="3">HTH cro/C1-type domain-containing protein</fullName>
    </recommendedName>
</protein>
<proteinExistence type="predicted"/>